<evidence type="ECO:0000256" key="6">
    <source>
        <dbReference type="ARBA" id="ARBA00022737"/>
    </source>
</evidence>
<evidence type="ECO:0000256" key="13">
    <source>
        <dbReference type="ARBA" id="ARBA00048679"/>
    </source>
</evidence>
<proteinExistence type="inferred from homology"/>
<dbReference type="FunFam" id="3.10.250.10:FF:000010">
    <property type="entry name" value="T-cell differentiation antigen CD6"/>
    <property type="match status" value="1"/>
</dbReference>
<feature type="binding site" evidence="15">
    <location>
        <position position="132"/>
    </location>
    <ligand>
        <name>ATP</name>
        <dbReference type="ChEBI" id="CHEBI:30616"/>
    </ligand>
</feature>
<gene>
    <name evidence="19" type="ORF">QTP70_031607</name>
</gene>
<dbReference type="SMART" id="SM00202">
    <property type="entry name" value="SR"/>
    <property type="match status" value="1"/>
</dbReference>
<evidence type="ECO:0000256" key="1">
    <source>
        <dbReference type="ARBA" id="ARBA00005505"/>
    </source>
</evidence>
<feature type="disulfide bond" evidence="14">
    <location>
        <begin position="477"/>
        <end position="487"/>
    </location>
</feature>
<dbReference type="EMBL" id="JAUCMX010000003">
    <property type="protein sequence ID" value="KAK3552004.1"/>
    <property type="molecule type" value="Genomic_DNA"/>
</dbReference>
<keyword evidence="3" id="KW-0723">Serine/threonine-protein kinase</keyword>
<comment type="caution">
    <text evidence="14">Lacks conserved residue(s) required for the propagation of feature annotation.</text>
</comment>
<dbReference type="GO" id="GO:0043066">
    <property type="term" value="P:negative regulation of apoptotic process"/>
    <property type="evidence" value="ECO:0007669"/>
    <property type="project" value="TreeGrafter"/>
</dbReference>
<keyword evidence="7 15" id="KW-0547">Nucleotide-binding</keyword>
<feature type="domain" description="Protein kinase" evidence="17">
    <location>
        <begin position="103"/>
        <end position="426"/>
    </location>
</feature>
<dbReference type="InterPro" id="IPR011009">
    <property type="entry name" value="Kinase-like_dom_sf"/>
</dbReference>
<dbReference type="PANTHER" id="PTHR22984">
    <property type="entry name" value="SERINE/THREONINE-PROTEIN KINASE PIM"/>
    <property type="match status" value="1"/>
</dbReference>
<feature type="compositionally biased region" description="Polar residues" evidence="16">
    <location>
        <begin position="795"/>
        <end position="804"/>
    </location>
</feature>
<feature type="disulfide bond" evidence="14">
    <location>
        <begin position="578"/>
        <end position="588"/>
    </location>
</feature>
<dbReference type="Pfam" id="PF00530">
    <property type="entry name" value="SRCR"/>
    <property type="match status" value="1"/>
</dbReference>
<dbReference type="PRINTS" id="PR00258">
    <property type="entry name" value="SPERACTRCPTR"/>
</dbReference>
<feature type="compositionally biased region" description="Polar residues" evidence="16">
    <location>
        <begin position="58"/>
        <end position="67"/>
    </location>
</feature>
<dbReference type="InterPro" id="IPR017441">
    <property type="entry name" value="Protein_kinase_ATP_BS"/>
</dbReference>
<dbReference type="SUPFAM" id="SSF56487">
    <property type="entry name" value="SRCR-like"/>
    <property type="match status" value="1"/>
</dbReference>
<dbReference type="PANTHER" id="PTHR22984:SF11">
    <property type="entry name" value="AURORA KINASE-RELATED"/>
    <property type="match status" value="1"/>
</dbReference>
<evidence type="ECO:0000259" key="18">
    <source>
        <dbReference type="PROSITE" id="PS50287"/>
    </source>
</evidence>
<dbReference type="SMART" id="SM00220">
    <property type="entry name" value="S_TKc"/>
    <property type="match status" value="1"/>
</dbReference>
<evidence type="ECO:0000256" key="11">
    <source>
        <dbReference type="ARBA" id="ARBA00023180"/>
    </source>
</evidence>
<feature type="region of interest" description="Disordered" evidence="16">
    <location>
        <begin position="795"/>
        <end position="825"/>
    </location>
</feature>
<dbReference type="AlphaFoldDB" id="A0AAE0VDZ6"/>
<dbReference type="PROSITE" id="PS00108">
    <property type="entry name" value="PROTEIN_KINASE_ST"/>
    <property type="match status" value="1"/>
</dbReference>
<dbReference type="PROSITE" id="PS50287">
    <property type="entry name" value="SRCR_2"/>
    <property type="match status" value="2"/>
</dbReference>
<dbReference type="Proteomes" id="UP001274896">
    <property type="component" value="Unassembled WGS sequence"/>
</dbReference>
<keyword evidence="4" id="KW-0808">Transferase</keyword>
<organism evidence="19 20">
    <name type="scientific">Hemibagrus guttatus</name>
    <dbReference type="NCBI Taxonomy" id="175788"/>
    <lineage>
        <taxon>Eukaryota</taxon>
        <taxon>Metazoa</taxon>
        <taxon>Chordata</taxon>
        <taxon>Craniata</taxon>
        <taxon>Vertebrata</taxon>
        <taxon>Euteleostomi</taxon>
        <taxon>Actinopterygii</taxon>
        <taxon>Neopterygii</taxon>
        <taxon>Teleostei</taxon>
        <taxon>Ostariophysi</taxon>
        <taxon>Siluriformes</taxon>
        <taxon>Bagridae</taxon>
        <taxon>Hemibagrus</taxon>
    </lineage>
</organism>
<keyword evidence="11" id="KW-0325">Glycoprotein</keyword>
<feature type="compositionally biased region" description="Polar residues" evidence="16">
    <location>
        <begin position="641"/>
        <end position="654"/>
    </location>
</feature>
<dbReference type="GO" id="GO:0005524">
    <property type="term" value="F:ATP binding"/>
    <property type="evidence" value="ECO:0007669"/>
    <property type="project" value="UniProtKB-UniRule"/>
</dbReference>
<dbReference type="InterPro" id="IPR036772">
    <property type="entry name" value="SRCR-like_dom_sf"/>
</dbReference>
<evidence type="ECO:0000256" key="3">
    <source>
        <dbReference type="ARBA" id="ARBA00022527"/>
    </source>
</evidence>
<comment type="similarity">
    <text evidence="1">Belongs to the protein kinase superfamily. CAMK Ser/Thr protein kinase family. PIM subfamily.</text>
</comment>
<keyword evidence="8" id="KW-0418">Kinase</keyword>
<evidence type="ECO:0000256" key="15">
    <source>
        <dbReference type="PROSITE-ProRule" id="PRU10141"/>
    </source>
</evidence>
<dbReference type="InterPro" id="IPR000719">
    <property type="entry name" value="Prot_kinase_dom"/>
</dbReference>
<feature type="domain" description="SRCR" evidence="18">
    <location>
        <begin position="508"/>
        <end position="610"/>
    </location>
</feature>
<feature type="region of interest" description="Disordered" evidence="16">
    <location>
        <begin position="52"/>
        <end position="96"/>
    </location>
</feature>
<feature type="domain" description="SRCR" evidence="18">
    <location>
        <begin position="408"/>
        <end position="504"/>
    </location>
</feature>
<feature type="region of interest" description="Disordered" evidence="16">
    <location>
        <begin position="853"/>
        <end position="874"/>
    </location>
</feature>
<evidence type="ECO:0000313" key="19">
    <source>
        <dbReference type="EMBL" id="KAK3552004.1"/>
    </source>
</evidence>
<evidence type="ECO:0000256" key="12">
    <source>
        <dbReference type="ARBA" id="ARBA00047899"/>
    </source>
</evidence>
<dbReference type="InterPro" id="IPR008271">
    <property type="entry name" value="Ser/Thr_kinase_AS"/>
</dbReference>
<keyword evidence="20" id="KW-1185">Reference proteome</keyword>
<dbReference type="GO" id="GO:0016020">
    <property type="term" value="C:membrane"/>
    <property type="evidence" value="ECO:0007669"/>
    <property type="project" value="InterPro"/>
</dbReference>
<feature type="compositionally biased region" description="Basic and acidic residues" evidence="16">
    <location>
        <begin position="671"/>
        <end position="681"/>
    </location>
</feature>
<dbReference type="EC" id="2.7.11.1" evidence="2"/>
<keyword evidence="6" id="KW-0677">Repeat</keyword>
<evidence type="ECO:0000256" key="4">
    <source>
        <dbReference type="ARBA" id="ARBA00022679"/>
    </source>
</evidence>
<evidence type="ECO:0000256" key="2">
    <source>
        <dbReference type="ARBA" id="ARBA00012513"/>
    </source>
</evidence>
<protein>
    <recommendedName>
        <fullName evidence="2">non-specific serine/threonine protein kinase</fullName>
        <ecNumber evidence="2">2.7.11.1</ecNumber>
    </recommendedName>
</protein>
<dbReference type="Gene3D" id="3.10.250.10">
    <property type="entry name" value="SRCR-like domain"/>
    <property type="match status" value="1"/>
</dbReference>
<name>A0AAE0VDZ6_9TELE</name>
<keyword evidence="5" id="KW-0732">Signal</keyword>
<comment type="catalytic activity">
    <reaction evidence="13">
        <text>L-seryl-[protein] + ATP = O-phospho-L-seryl-[protein] + ADP + H(+)</text>
        <dbReference type="Rhea" id="RHEA:17989"/>
        <dbReference type="Rhea" id="RHEA-COMP:9863"/>
        <dbReference type="Rhea" id="RHEA-COMP:11604"/>
        <dbReference type="ChEBI" id="CHEBI:15378"/>
        <dbReference type="ChEBI" id="CHEBI:29999"/>
        <dbReference type="ChEBI" id="CHEBI:30616"/>
        <dbReference type="ChEBI" id="CHEBI:83421"/>
        <dbReference type="ChEBI" id="CHEBI:456216"/>
        <dbReference type="EC" id="2.7.11.1"/>
    </reaction>
</comment>
<accession>A0AAE0VDZ6</accession>
<evidence type="ECO:0000256" key="10">
    <source>
        <dbReference type="ARBA" id="ARBA00023157"/>
    </source>
</evidence>
<dbReference type="Gene3D" id="3.30.200.20">
    <property type="entry name" value="Phosphorylase Kinase, domain 1"/>
    <property type="match status" value="1"/>
</dbReference>
<dbReference type="InterPro" id="IPR001190">
    <property type="entry name" value="SRCR"/>
</dbReference>
<evidence type="ECO:0000259" key="17">
    <source>
        <dbReference type="PROSITE" id="PS50011"/>
    </source>
</evidence>
<keyword evidence="10 14" id="KW-1015">Disulfide bond</keyword>
<evidence type="ECO:0000256" key="14">
    <source>
        <dbReference type="PROSITE-ProRule" id="PRU00196"/>
    </source>
</evidence>
<comment type="catalytic activity">
    <reaction evidence="12">
        <text>L-threonyl-[protein] + ATP = O-phospho-L-threonyl-[protein] + ADP + H(+)</text>
        <dbReference type="Rhea" id="RHEA:46608"/>
        <dbReference type="Rhea" id="RHEA-COMP:11060"/>
        <dbReference type="Rhea" id="RHEA-COMP:11605"/>
        <dbReference type="ChEBI" id="CHEBI:15378"/>
        <dbReference type="ChEBI" id="CHEBI:30013"/>
        <dbReference type="ChEBI" id="CHEBI:30616"/>
        <dbReference type="ChEBI" id="CHEBI:61977"/>
        <dbReference type="ChEBI" id="CHEBI:456216"/>
        <dbReference type="EC" id="2.7.11.1"/>
    </reaction>
</comment>
<dbReference type="GO" id="GO:0007346">
    <property type="term" value="P:regulation of mitotic cell cycle"/>
    <property type="evidence" value="ECO:0007669"/>
    <property type="project" value="TreeGrafter"/>
</dbReference>
<dbReference type="Pfam" id="PF00069">
    <property type="entry name" value="Pkinase"/>
    <property type="match status" value="1"/>
</dbReference>
<dbReference type="GO" id="GO:0005737">
    <property type="term" value="C:cytoplasm"/>
    <property type="evidence" value="ECO:0007669"/>
    <property type="project" value="TreeGrafter"/>
</dbReference>
<keyword evidence="9 15" id="KW-0067">ATP-binding</keyword>
<dbReference type="GO" id="GO:0004674">
    <property type="term" value="F:protein serine/threonine kinase activity"/>
    <property type="evidence" value="ECO:0007669"/>
    <property type="project" value="UniProtKB-KW"/>
</dbReference>
<comment type="caution">
    <text evidence="19">The sequence shown here is derived from an EMBL/GenBank/DDBJ whole genome shotgun (WGS) entry which is preliminary data.</text>
</comment>
<evidence type="ECO:0000256" key="16">
    <source>
        <dbReference type="SAM" id="MobiDB-lite"/>
    </source>
</evidence>
<feature type="region of interest" description="Disordered" evidence="16">
    <location>
        <begin position="912"/>
        <end position="933"/>
    </location>
</feature>
<reference evidence="19" key="1">
    <citation type="submission" date="2023-06" db="EMBL/GenBank/DDBJ databases">
        <title>Male Hemibagrus guttatus genome.</title>
        <authorList>
            <person name="Bian C."/>
        </authorList>
    </citation>
    <scope>NUCLEOTIDE SEQUENCE</scope>
    <source>
        <strain evidence="19">Male_cb2023</strain>
        <tissue evidence="19">Muscle</tissue>
    </source>
</reference>
<evidence type="ECO:0000256" key="7">
    <source>
        <dbReference type="ARBA" id="ARBA00022741"/>
    </source>
</evidence>
<evidence type="ECO:0000256" key="9">
    <source>
        <dbReference type="ARBA" id="ARBA00022840"/>
    </source>
</evidence>
<dbReference type="PROSITE" id="PS00420">
    <property type="entry name" value="SRCR_1"/>
    <property type="match status" value="1"/>
</dbReference>
<sequence length="933" mass="103589">MEPDTTVAMFLYPENHLILTFEEKHAKPVKNTQRHQKITRCAKRTIQAVYPPEHQGCKETNQPSILTDTDEPPRKRRRIERSPEKPANQPTKHLSKSHWTKAYVEGELLGAGGFGCVFAGIRKEDGLPVAIKYVSKMMPYEKLQLTGYGWLPIEVALMVLANAKPCPKILKILDWYEEPKRYVVVLERPEPCMDLEEFSSKRGGRLTEVEARIVMFQLMEALKHCKSQGVLHRDVKPENILIQTDTFQVKLFDFGCGDLLKDSYNEFAGTRKYAPPEWFIQGQYLADPATIWPVGVTLYRLVCGCLPFETIEDTKIGYLFLPEYLSQGKELLKVQGHTYADDTISANIHQKKIQGCQALRVNLSFSPTCCEMEVLPMVVVLYALLLHQGLQGAAISSNKNGTNTTISNRLVENRTSISVDCSETLLAFQHGGWVTVTLTQQSNETKKDMAQLCKDLGCGGVFAENGTASMNTCLPDCTIKNTNLYNCTEAAPDNCSNMVEVACAWQAVQLTGGSDRCAGRVELFGPGGWGSVCDDGWDLKGGNVVCAQLGCGTALRVMGEAGDFVAGSGPIHISHINCSGTERNLWQCGTEMNRGRNYCGHKEDASVVCSGSSYIPVTTVNTFMTNVTNWTTGGPEVRRASQPSQRDNSDTSSDSDYEHYYDPHPPQPRTENNHEQTHTLDSESTSSWECYENTETEPEELMNPAKVNQFYPEYCIQMSSMHNTSEAAKNDVNIAEELSTLSVLAADLFDSDSTSSGECYENTEVNAKPCIQTLEGELLLTEQPLLSLPIPQLTENSSVSQPYSPDQADALDSESTSSGECYENTEPEMENLLNPAVNQFYPENCIQRTPVQNTTESANNDLEDSFESDSTASQECYENTGANAEPFFQTYDSSTSSEEPYENVAEIDKSYFARSEPSVHSSSDSDYDDVANW</sequence>
<dbReference type="SUPFAM" id="SSF56112">
    <property type="entry name" value="Protein kinase-like (PK-like)"/>
    <property type="match status" value="1"/>
</dbReference>
<feature type="region of interest" description="Disordered" evidence="16">
    <location>
        <begin position="631"/>
        <end position="700"/>
    </location>
</feature>
<evidence type="ECO:0000256" key="8">
    <source>
        <dbReference type="ARBA" id="ARBA00022777"/>
    </source>
</evidence>
<evidence type="ECO:0000256" key="5">
    <source>
        <dbReference type="ARBA" id="ARBA00022729"/>
    </source>
</evidence>
<dbReference type="Gene3D" id="1.10.510.10">
    <property type="entry name" value="Transferase(Phosphotransferase) domain 1"/>
    <property type="match status" value="1"/>
</dbReference>
<dbReference type="PROSITE" id="PS50011">
    <property type="entry name" value="PROTEIN_KINASE_DOM"/>
    <property type="match status" value="1"/>
</dbReference>
<dbReference type="PROSITE" id="PS00107">
    <property type="entry name" value="PROTEIN_KINASE_ATP"/>
    <property type="match status" value="1"/>
</dbReference>
<evidence type="ECO:0000313" key="20">
    <source>
        <dbReference type="Proteomes" id="UP001274896"/>
    </source>
</evidence>
<dbReference type="InterPro" id="IPR051138">
    <property type="entry name" value="PIM_Ser/Thr_kinase"/>
</dbReference>